<dbReference type="Proteomes" id="UP001174909">
    <property type="component" value="Unassembled WGS sequence"/>
</dbReference>
<protein>
    <submittedName>
        <fullName evidence="3">Cocaine esterase</fullName>
    </submittedName>
</protein>
<proteinExistence type="predicted"/>
<dbReference type="Pfam" id="PF02129">
    <property type="entry name" value="Peptidase_S15"/>
    <property type="match status" value="1"/>
</dbReference>
<dbReference type="InterPro" id="IPR008979">
    <property type="entry name" value="Galactose-bd-like_sf"/>
</dbReference>
<dbReference type="GO" id="GO:0008239">
    <property type="term" value="F:dipeptidyl-peptidase activity"/>
    <property type="evidence" value="ECO:0007669"/>
    <property type="project" value="InterPro"/>
</dbReference>
<dbReference type="SUPFAM" id="SSF49785">
    <property type="entry name" value="Galactose-binding domain-like"/>
    <property type="match status" value="1"/>
</dbReference>
<keyword evidence="1" id="KW-0378">Hydrolase</keyword>
<dbReference type="PANTHER" id="PTHR43056:SF10">
    <property type="entry name" value="COCE_NOND FAMILY, PUTATIVE (AFU_ORTHOLOGUE AFUA_7G00600)-RELATED"/>
    <property type="match status" value="1"/>
</dbReference>
<evidence type="ECO:0000259" key="2">
    <source>
        <dbReference type="SMART" id="SM00939"/>
    </source>
</evidence>
<dbReference type="EMBL" id="CASHTH010004428">
    <property type="protein sequence ID" value="CAI8057189.1"/>
    <property type="molecule type" value="Genomic_DNA"/>
</dbReference>
<dbReference type="Gene3D" id="2.60.120.260">
    <property type="entry name" value="Galactose-binding domain-like"/>
    <property type="match status" value="1"/>
</dbReference>
<evidence type="ECO:0000313" key="3">
    <source>
        <dbReference type="EMBL" id="CAI8057189.1"/>
    </source>
</evidence>
<dbReference type="Gene3D" id="1.10.3020.10">
    <property type="entry name" value="alpha-amino acid ester hydrolase ( Helical cap domain)"/>
    <property type="match status" value="1"/>
</dbReference>
<dbReference type="Pfam" id="PF08530">
    <property type="entry name" value="PepX_C"/>
    <property type="match status" value="1"/>
</dbReference>
<evidence type="ECO:0000256" key="1">
    <source>
        <dbReference type="ARBA" id="ARBA00022801"/>
    </source>
</evidence>
<reference evidence="3" key="1">
    <citation type="submission" date="2023-03" db="EMBL/GenBank/DDBJ databases">
        <authorList>
            <person name="Steffen K."/>
            <person name="Cardenas P."/>
        </authorList>
    </citation>
    <scope>NUCLEOTIDE SEQUENCE</scope>
</reference>
<dbReference type="Gene3D" id="3.40.50.1820">
    <property type="entry name" value="alpha/beta hydrolase"/>
    <property type="match status" value="1"/>
</dbReference>
<keyword evidence="4" id="KW-1185">Reference proteome</keyword>
<evidence type="ECO:0000313" key="4">
    <source>
        <dbReference type="Proteomes" id="UP001174909"/>
    </source>
</evidence>
<dbReference type="InterPro" id="IPR050585">
    <property type="entry name" value="Xaa-Pro_dipeptidyl-ppase/CocE"/>
</dbReference>
<dbReference type="NCBIfam" id="TIGR00976">
    <property type="entry name" value="CocE_NonD"/>
    <property type="match status" value="1"/>
</dbReference>
<dbReference type="SMART" id="SM00939">
    <property type="entry name" value="PepX_C"/>
    <property type="match status" value="1"/>
</dbReference>
<name>A0AA35XH22_GEOBA</name>
<organism evidence="3 4">
    <name type="scientific">Geodia barretti</name>
    <name type="common">Barrett's horny sponge</name>
    <dbReference type="NCBI Taxonomy" id="519541"/>
    <lineage>
        <taxon>Eukaryota</taxon>
        <taxon>Metazoa</taxon>
        <taxon>Porifera</taxon>
        <taxon>Demospongiae</taxon>
        <taxon>Heteroscleromorpha</taxon>
        <taxon>Tetractinellida</taxon>
        <taxon>Astrophorina</taxon>
        <taxon>Geodiidae</taxon>
        <taxon>Geodia</taxon>
    </lineage>
</organism>
<dbReference type="PANTHER" id="PTHR43056">
    <property type="entry name" value="PEPTIDASE S9 PROLYL OLIGOPEPTIDASE"/>
    <property type="match status" value="1"/>
</dbReference>
<feature type="domain" description="Xaa-Pro dipeptidyl-peptidase C-terminal" evidence="2">
    <location>
        <begin position="331"/>
        <end position="581"/>
    </location>
</feature>
<dbReference type="AlphaFoldDB" id="A0AA35XH22"/>
<comment type="caution">
    <text evidence="3">The sequence shown here is derived from an EMBL/GenBank/DDBJ whole genome shotgun (WGS) entry which is preliminary data.</text>
</comment>
<accession>A0AA35XH22</accession>
<sequence length="587" mass="66215">MTAQRTQYQVKREPDVMVPMRDGTRLATDVVRPDAPGRFPVLINRGPYSKDSYLNNPDHSIWFFPRNGYVMLSQDVRGRFNSEGDYDPLFQEALDGYDTVEWAARQPWSNGRVATTGQSYLGATQYTLAGKHPLPPHLETMAVVSASSDFHQSWVYHTGGAMEWGWNVPYAILKGRNTLARGGHDALLAKMDEYVIEPGNFGQPLSDQWYRHLPLRDWIDRLKEAAPYFHEYFDEELDTPYWWGLNLQRQARNVTIPMFHVSAWYDIFLEGALNAYQAIGKHGGSETARRNQKLLIGPWAHLRPFTEPTTGGAGNIDFGSEAAIELHDYLLRWYGYWLKGEETGIMDDPPVRLFVMGDNQWRDENEWPLARTQYTRWYFHSGGSANTRNGDGSLSTVPPEPDEPADQFTYDPADPVPTLGGNTLIIEYGVFDQGPAEDRPDVLSFTSEALASDLELTGPIAVTLYAGTSAADTDFTAKLVDVRPDGFAHNLQDGIVRARYRTSVREPSFVTPGEVHRYTIDLWATSHVVKAGHRIRVDVSSSNFPRFDRNPNTGAALGVDTRLEPARQTVHHSARYPSHITLPVIPR</sequence>
<dbReference type="InterPro" id="IPR029058">
    <property type="entry name" value="AB_hydrolase_fold"/>
</dbReference>
<dbReference type="SUPFAM" id="SSF53474">
    <property type="entry name" value="alpha/beta-Hydrolases"/>
    <property type="match status" value="1"/>
</dbReference>
<dbReference type="InterPro" id="IPR013736">
    <property type="entry name" value="Xaa-Pro_dipept_C"/>
</dbReference>
<dbReference type="InterPro" id="IPR005674">
    <property type="entry name" value="CocE/Ser_esterase"/>
</dbReference>
<dbReference type="InterPro" id="IPR000383">
    <property type="entry name" value="Xaa-Pro-like_dom"/>
</dbReference>
<gene>
    <name evidence="3" type="ORF">GBAR_LOCUS31153</name>
</gene>